<dbReference type="PANTHER" id="PTHR12499">
    <property type="entry name" value="OPTIC ATROPHY 3 PROTEIN OPA3"/>
    <property type="match status" value="1"/>
</dbReference>
<evidence type="ECO:0000256" key="2">
    <source>
        <dbReference type="ARBA" id="ARBA00023054"/>
    </source>
</evidence>
<dbReference type="PANTHER" id="PTHR12499:SF0">
    <property type="entry name" value="OPTIC ATROPHY 3 PROTEIN"/>
    <property type="match status" value="1"/>
</dbReference>
<dbReference type="Proteomes" id="UP001309876">
    <property type="component" value="Unassembled WGS sequence"/>
</dbReference>
<organism evidence="5 6">
    <name type="scientific">Lithohypha guttulata</name>
    <dbReference type="NCBI Taxonomy" id="1690604"/>
    <lineage>
        <taxon>Eukaryota</taxon>
        <taxon>Fungi</taxon>
        <taxon>Dikarya</taxon>
        <taxon>Ascomycota</taxon>
        <taxon>Pezizomycotina</taxon>
        <taxon>Eurotiomycetes</taxon>
        <taxon>Chaetothyriomycetidae</taxon>
        <taxon>Chaetothyriales</taxon>
        <taxon>Trichomeriaceae</taxon>
        <taxon>Lithohypha</taxon>
    </lineage>
</organism>
<feature type="compositionally biased region" description="Basic and acidic residues" evidence="4">
    <location>
        <begin position="273"/>
        <end position="289"/>
    </location>
</feature>
<feature type="compositionally biased region" description="Basic and acidic residues" evidence="4">
    <location>
        <begin position="73"/>
        <end position="111"/>
    </location>
</feature>
<evidence type="ECO:0000256" key="1">
    <source>
        <dbReference type="ARBA" id="ARBA00007584"/>
    </source>
</evidence>
<feature type="coiled-coil region" evidence="3">
    <location>
        <begin position="153"/>
        <end position="194"/>
    </location>
</feature>
<feature type="region of interest" description="Disordered" evidence="4">
    <location>
        <begin position="73"/>
        <end position="118"/>
    </location>
</feature>
<dbReference type="AlphaFoldDB" id="A0AAN7T3S5"/>
<keyword evidence="2 3" id="KW-0175">Coiled coil</keyword>
<dbReference type="EMBL" id="JAVRRJ010000002">
    <property type="protein sequence ID" value="KAK5089212.1"/>
    <property type="molecule type" value="Genomic_DNA"/>
</dbReference>
<sequence>MSLALKFTSLAVRTFSKPIANYIKRQAREHPGFRETCVSFAQALHRVDMRWRIGLLQDAAVYERQAARDAAKREAERKKAETPTVKTEAETKAEEEAVGREKVQEEKEKHPPKPKIKPLSETKAIETGATFISETFLFGVAVSLLLFESWRSGRKEQNRRDRVQEQLSDLEEENKAARAALIELEREVLRLRAKEKGVSTAELAKSKKILPAEVYEMVQEDKADGAAPEKSKSWFSSITTAFSREEAPDEEAKQALATNSPGPAEKLLQQADKALDDKRKQREAAETKEGASQPPNGPSQKP</sequence>
<evidence type="ECO:0000256" key="4">
    <source>
        <dbReference type="SAM" id="MobiDB-lite"/>
    </source>
</evidence>
<evidence type="ECO:0008006" key="7">
    <source>
        <dbReference type="Google" id="ProtNLM"/>
    </source>
</evidence>
<name>A0AAN7T3S5_9EURO</name>
<proteinExistence type="inferred from homology"/>
<accession>A0AAN7T3S5</accession>
<comment type="similarity">
    <text evidence="1">Belongs to the OPA3 family.</text>
</comment>
<protein>
    <recommendedName>
        <fullName evidence="7">OPA3-like protein</fullName>
    </recommendedName>
</protein>
<feature type="region of interest" description="Disordered" evidence="4">
    <location>
        <begin position="244"/>
        <end position="302"/>
    </location>
</feature>
<dbReference type="InterPro" id="IPR010754">
    <property type="entry name" value="OPA3-like"/>
</dbReference>
<dbReference type="GO" id="GO:0019216">
    <property type="term" value="P:regulation of lipid metabolic process"/>
    <property type="evidence" value="ECO:0007669"/>
    <property type="project" value="TreeGrafter"/>
</dbReference>
<evidence type="ECO:0000256" key="3">
    <source>
        <dbReference type="SAM" id="Coils"/>
    </source>
</evidence>
<evidence type="ECO:0000313" key="5">
    <source>
        <dbReference type="EMBL" id="KAK5089212.1"/>
    </source>
</evidence>
<dbReference type="GO" id="GO:0005739">
    <property type="term" value="C:mitochondrion"/>
    <property type="evidence" value="ECO:0007669"/>
    <property type="project" value="TreeGrafter"/>
</dbReference>
<feature type="compositionally biased region" description="Basic and acidic residues" evidence="4">
    <location>
        <begin position="244"/>
        <end position="253"/>
    </location>
</feature>
<reference evidence="5 6" key="1">
    <citation type="submission" date="2023-08" db="EMBL/GenBank/DDBJ databases">
        <title>Black Yeasts Isolated from many extreme environments.</title>
        <authorList>
            <person name="Coleine C."/>
            <person name="Stajich J.E."/>
            <person name="Selbmann L."/>
        </authorList>
    </citation>
    <scope>NUCLEOTIDE SEQUENCE [LARGE SCALE GENOMIC DNA]</scope>
    <source>
        <strain evidence="5 6">CCFEE 5910</strain>
    </source>
</reference>
<dbReference type="Pfam" id="PF07047">
    <property type="entry name" value="OPA3"/>
    <property type="match status" value="1"/>
</dbReference>
<evidence type="ECO:0000313" key="6">
    <source>
        <dbReference type="Proteomes" id="UP001309876"/>
    </source>
</evidence>
<gene>
    <name evidence="5" type="ORF">LTR05_003438</name>
</gene>
<keyword evidence="6" id="KW-1185">Reference proteome</keyword>
<comment type="caution">
    <text evidence="5">The sequence shown here is derived from an EMBL/GenBank/DDBJ whole genome shotgun (WGS) entry which is preliminary data.</text>
</comment>